<reference evidence="4 5" key="1">
    <citation type="submission" date="2022-12" db="EMBL/GenBank/DDBJ databases">
        <title>Sphingomonas abieness sp. nov., an endophytic bacterium isolated from Abies koreana.</title>
        <authorList>
            <person name="Jiang L."/>
            <person name="Lee J."/>
        </authorList>
    </citation>
    <scope>NUCLEOTIDE SEQUENCE [LARGE SCALE GENOMIC DNA]</scope>
    <source>
        <strain evidence="5">PAMB 00755</strain>
    </source>
</reference>
<proteinExistence type="predicted"/>
<keyword evidence="1 2" id="KW-0597">Phosphoprotein</keyword>
<dbReference type="PROSITE" id="PS50110">
    <property type="entry name" value="RESPONSE_REGULATORY"/>
    <property type="match status" value="1"/>
</dbReference>
<dbReference type="PANTHER" id="PTHR44591">
    <property type="entry name" value="STRESS RESPONSE REGULATOR PROTEIN 1"/>
    <property type="match status" value="1"/>
</dbReference>
<dbReference type="InterPro" id="IPR001789">
    <property type="entry name" value="Sig_transdc_resp-reg_receiver"/>
</dbReference>
<dbReference type="SMART" id="SM00448">
    <property type="entry name" value="REC"/>
    <property type="match status" value="1"/>
</dbReference>
<dbReference type="Proteomes" id="UP001210865">
    <property type="component" value="Chromosome"/>
</dbReference>
<evidence type="ECO:0000259" key="3">
    <source>
        <dbReference type="PROSITE" id="PS50110"/>
    </source>
</evidence>
<feature type="domain" description="Response regulatory" evidence="3">
    <location>
        <begin position="15"/>
        <end position="129"/>
    </location>
</feature>
<dbReference type="SUPFAM" id="SSF52172">
    <property type="entry name" value="CheY-like"/>
    <property type="match status" value="1"/>
</dbReference>
<evidence type="ECO:0000313" key="4">
    <source>
        <dbReference type="EMBL" id="WBO20676.1"/>
    </source>
</evidence>
<dbReference type="PANTHER" id="PTHR44591:SF25">
    <property type="entry name" value="CHEMOTAXIS TWO-COMPONENT RESPONSE REGULATOR"/>
    <property type="match status" value="1"/>
</dbReference>
<evidence type="ECO:0000256" key="2">
    <source>
        <dbReference type="PROSITE-ProRule" id="PRU00169"/>
    </source>
</evidence>
<dbReference type="Gene3D" id="3.40.50.2300">
    <property type="match status" value="1"/>
</dbReference>
<gene>
    <name evidence="4" type="ORF">PBT88_10640</name>
</gene>
<sequence>MIAPTPAASPSSRPRILLVEDDSAVRRSLQLLLQARGWDVRAHASGATMLEDPAWRQAACMVADYQLAGLDGFEVLARLRAKGWAGPAVLITAYPSAELTDRAAAGGFAQVIEKPFREGAVADAVARLTRMH</sequence>
<protein>
    <submittedName>
        <fullName evidence="4">Response regulator</fullName>
    </submittedName>
</protein>
<dbReference type="RefSeq" id="WP_270075326.1">
    <property type="nucleotide sequence ID" value="NZ_CP115174.1"/>
</dbReference>
<name>A0ABY7NMD6_9SPHN</name>
<dbReference type="Pfam" id="PF00072">
    <property type="entry name" value="Response_reg"/>
    <property type="match status" value="1"/>
</dbReference>
<feature type="modified residue" description="4-aspartylphosphate" evidence="2">
    <location>
        <position position="64"/>
    </location>
</feature>
<dbReference type="InterPro" id="IPR050595">
    <property type="entry name" value="Bact_response_regulator"/>
</dbReference>
<dbReference type="InterPro" id="IPR011006">
    <property type="entry name" value="CheY-like_superfamily"/>
</dbReference>
<evidence type="ECO:0000313" key="5">
    <source>
        <dbReference type="Proteomes" id="UP001210865"/>
    </source>
</evidence>
<dbReference type="EMBL" id="CP115174">
    <property type="protein sequence ID" value="WBO20676.1"/>
    <property type="molecule type" value="Genomic_DNA"/>
</dbReference>
<keyword evidence="5" id="KW-1185">Reference proteome</keyword>
<accession>A0ABY7NMD6</accession>
<organism evidence="4 5">
    <name type="scientific">Sphingomonas abietis</name>
    <dbReference type="NCBI Taxonomy" id="3012344"/>
    <lineage>
        <taxon>Bacteria</taxon>
        <taxon>Pseudomonadati</taxon>
        <taxon>Pseudomonadota</taxon>
        <taxon>Alphaproteobacteria</taxon>
        <taxon>Sphingomonadales</taxon>
        <taxon>Sphingomonadaceae</taxon>
        <taxon>Sphingomonas</taxon>
    </lineage>
</organism>
<evidence type="ECO:0000256" key="1">
    <source>
        <dbReference type="ARBA" id="ARBA00022553"/>
    </source>
</evidence>